<keyword evidence="6" id="KW-1185">Reference proteome</keyword>
<dbReference type="CDD" id="cd07185">
    <property type="entry name" value="OmpA_C-like"/>
    <property type="match status" value="1"/>
</dbReference>
<dbReference type="Pfam" id="PF00691">
    <property type="entry name" value="OmpA"/>
    <property type="match status" value="1"/>
</dbReference>
<proteinExistence type="predicted"/>
<comment type="caution">
    <text evidence="5">The sequence shown here is derived from an EMBL/GenBank/DDBJ whole genome shotgun (WGS) entry which is preliminary data.</text>
</comment>
<dbReference type="SUPFAM" id="SSF103088">
    <property type="entry name" value="OmpA-like"/>
    <property type="match status" value="1"/>
</dbReference>
<reference evidence="5 6" key="1">
    <citation type="submission" date="2018-07" db="EMBL/GenBank/DDBJ databases">
        <title>Genomic Encyclopedia of Type Strains, Phase IV (KMG-IV): sequencing the most valuable type-strain genomes for metagenomic binning, comparative biology and taxonomic classification.</title>
        <authorList>
            <person name="Goeker M."/>
        </authorList>
    </citation>
    <scope>NUCLEOTIDE SEQUENCE [LARGE SCALE GENOMIC DNA]</scope>
    <source>
        <strain evidence="5 6">DSM 4134</strain>
    </source>
</reference>
<evidence type="ECO:0000313" key="5">
    <source>
        <dbReference type="EMBL" id="RED98981.1"/>
    </source>
</evidence>
<dbReference type="InterPro" id="IPR036737">
    <property type="entry name" value="OmpA-like_sf"/>
</dbReference>
<feature type="domain" description="OmpA-like" evidence="4">
    <location>
        <begin position="293"/>
        <end position="415"/>
    </location>
</feature>
<dbReference type="AlphaFoldDB" id="A0A3D9L2L4"/>
<dbReference type="EMBL" id="QREG01000009">
    <property type="protein sequence ID" value="RED98981.1"/>
    <property type="molecule type" value="Genomic_DNA"/>
</dbReference>
<gene>
    <name evidence="5" type="ORF">C7460_109173</name>
</gene>
<dbReference type="OrthoDB" id="9811395at2"/>
<sequence>MTKIHLTVLTGFLAVSIFSYAQEGCGAQDFYERGAAACTDYIEPVKCINLDITESFDFDGLEMDFSWDMGDGTQKKGLEVEHCYEKAGKYNAALTVTDLVTKVVMENELEVDVYIRGEFALAMEPVEVKVQEPFTPTYELKHPKNYELEAYYWSFGDGRFSCEKNPEITYSTAAEYALVLNVVLRNDTDIIHLCAQQLLKAEMADPTGGRLEDYFDGLEVPSRFLATPVAYRIVQQQGDSYQTVAQEGIAGGESYALLVYRGSQMFLSDEFTIPEGADATTQRELMTAAAAGVLEQQPIEFRSLYFELNTSGLTKKMKKALNKNADLMKAYPFLSFVVGSYTHTGGDYERNVRLSRSRSQLVREYLISEGVAAAQLSVADPAVQRALINTCVTRGCDYEDESLNRRTDFKVTGLQ</sequence>
<dbReference type="PROSITE" id="PS51123">
    <property type="entry name" value="OMPA_2"/>
    <property type="match status" value="1"/>
</dbReference>
<dbReference type="InterPro" id="IPR000601">
    <property type="entry name" value="PKD_dom"/>
</dbReference>
<accession>A0A3D9L2L4</accession>
<dbReference type="InterPro" id="IPR022409">
    <property type="entry name" value="PKD/Chitinase_dom"/>
</dbReference>
<keyword evidence="1" id="KW-0472">Membrane</keyword>
<dbReference type="Pfam" id="PF18911">
    <property type="entry name" value="PKD_4"/>
    <property type="match status" value="1"/>
</dbReference>
<protein>
    <submittedName>
        <fullName evidence="5">PKD domain-containing protein</fullName>
    </submittedName>
</protein>
<feature type="domain" description="PKD" evidence="3">
    <location>
        <begin position="150"/>
        <end position="182"/>
    </location>
</feature>
<dbReference type="Proteomes" id="UP000256779">
    <property type="component" value="Unassembled WGS sequence"/>
</dbReference>
<feature type="signal peptide" evidence="2">
    <location>
        <begin position="1"/>
        <end position="21"/>
    </location>
</feature>
<dbReference type="InterPro" id="IPR006665">
    <property type="entry name" value="OmpA-like"/>
</dbReference>
<dbReference type="CDD" id="cd00146">
    <property type="entry name" value="PKD"/>
    <property type="match status" value="2"/>
</dbReference>
<dbReference type="SMART" id="SM00089">
    <property type="entry name" value="PKD"/>
    <property type="match status" value="2"/>
</dbReference>
<name>A0A3D9L2L4_MARFU</name>
<evidence type="ECO:0000313" key="6">
    <source>
        <dbReference type="Proteomes" id="UP000256779"/>
    </source>
</evidence>
<dbReference type="Gene3D" id="3.30.1330.60">
    <property type="entry name" value="OmpA-like domain"/>
    <property type="match status" value="1"/>
</dbReference>
<evidence type="ECO:0000259" key="3">
    <source>
        <dbReference type="PROSITE" id="PS50093"/>
    </source>
</evidence>
<dbReference type="RefSeq" id="WP_115868282.1">
    <property type="nucleotide sequence ID" value="NZ_QREG01000009.1"/>
</dbReference>
<evidence type="ECO:0000259" key="4">
    <source>
        <dbReference type="PROSITE" id="PS51123"/>
    </source>
</evidence>
<dbReference type="SUPFAM" id="SSF49299">
    <property type="entry name" value="PKD domain"/>
    <property type="match status" value="2"/>
</dbReference>
<dbReference type="PROSITE" id="PS50093">
    <property type="entry name" value="PKD"/>
    <property type="match status" value="2"/>
</dbReference>
<dbReference type="GO" id="GO:0016020">
    <property type="term" value="C:membrane"/>
    <property type="evidence" value="ECO:0007669"/>
    <property type="project" value="UniProtKB-UniRule"/>
</dbReference>
<feature type="chain" id="PRO_5017764308" evidence="2">
    <location>
        <begin position="22"/>
        <end position="415"/>
    </location>
</feature>
<feature type="domain" description="PKD" evidence="3">
    <location>
        <begin position="60"/>
        <end position="118"/>
    </location>
</feature>
<evidence type="ECO:0000256" key="1">
    <source>
        <dbReference type="PROSITE-ProRule" id="PRU00473"/>
    </source>
</evidence>
<evidence type="ECO:0000256" key="2">
    <source>
        <dbReference type="SAM" id="SignalP"/>
    </source>
</evidence>
<dbReference type="InterPro" id="IPR013783">
    <property type="entry name" value="Ig-like_fold"/>
</dbReference>
<keyword evidence="2" id="KW-0732">Signal</keyword>
<dbReference type="Gene3D" id="2.60.40.10">
    <property type="entry name" value="Immunoglobulins"/>
    <property type="match status" value="2"/>
</dbReference>
<dbReference type="InterPro" id="IPR035986">
    <property type="entry name" value="PKD_dom_sf"/>
</dbReference>
<organism evidence="5 6">
    <name type="scientific">Marinoscillum furvescens DSM 4134</name>
    <dbReference type="NCBI Taxonomy" id="1122208"/>
    <lineage>
        <taxon>Bacteria</taxon>
        <taxon>Pseudomonadati</taxon>
        <taxon>Bacteroidota</taxon>
        <taxon>Cytophagia</taxon>
        <taxon>Cytophagales</taxon>
        <taxon>Reichenbachiellaceae</taxon>
        <taxon>Marinoscillum</taxon>
    </lineage>
</organism>